<feature type="compositionally biased region" description="Basic and acidic residues" evidence="1">
    <location>
        <begin position="68"/>
        <end position="92"/>
    </location>
</feature>
<feature type="transmembrane region" description="Helical" evidence="2">
    <location>
        <begin position="12"/>
        <end position="34"/>
    </location>
</feature>
<feature type="region of interest" description="Disordered" evidence="1">
    <location>
        <begin position="222"/>
        <end position="377"/>
    </location>
</feature>
<feature type="region of interest" description="Disordered" evidence="1">
    <location>
        <begin position="41"/>
        <end position="92"/>
    </location>
</feature>
<dbReference type="Proteomes" id="UP001164746">
    <property type="component" value="Chromosome 2"/>
</dbReference>
<feature type="compositionally biased region" description="Basic and acidic residues" evidence="1">
    <location>
        <begin position="356"/>
        <end position="377"/>
    </location>
</feature>
<feature type="compositionally biased region" description="Basic residues" evidence="1">
    <location>
        <begin position="41"/>
        <end position="52"/>
    </location>
</feature>
<evidence type="ECO:0000256" key="1">
    <source>
        <dbReference type="SAM" id="MobiDB-lite"/>
    </source>
</evidence>
<dbReference type="EMBL" id="CP111013">
    <property type="protein sequence ID" value="WAQ96874.1"/>
    <property type="molecule type" value="Genomic_DNA"/>
</dbReference>
<keyword evidence="2" id="KW-0812">Transmembrane</keyword>
<name>A0ABY7DK57_MYAAR</name>
<organism evidence="3 4">
    <name type="scientific">Mya arenaria</name>
    <name type="common">Soft-shell clam</name>
    <dbReference type="NCBI Taxonomy" id="6604"/>
    <lineage>
        <taxon>Eukaryota</taxon>
        <taxon>Metazoa</taxon>
        <taxon>Spiralia</taxon>
        <taxon>Lophotrochozoa</taxon>
        <taxon>Mollusca</taxon>
        <taxon>Bivalvia</taxon>
        <taxon>Autobranchia</taxon>
        <taxon>Heteroconchia</taxon>
        <taxon>Euheterodonta</taxon>
        <taxon>Imparidentia</taxon>
        <taxon>Neoheterodontei</taxon>
        <taxon>Myida</taxon>
        <taxon>Myoidea</taxon>
        <taxon>Myidae</taxon>
        <taxon>Mya</taxon>
    </lineage>
</organism>
<evidence type="ECO:0000256" key="2">
    <source>
        <dbReference type="SAM" id="Phobius"/>
    </source>
</evidence>
<evidence type="ECO:0000313" key="4">
    <source>
        <dbReference type="Proteomes" id="UP001164746"/>
    </source>
</evidence>
<feature type="region of interest" description="Disordered" evidence="1">
    <location>
        <begin position="412"/>
        <end position="474"/>
    </location>
</feature>
<feature type="compositionally biased region" description="Basic and acidic residues" evidence="1">
    <location>
        <begin position="251"/>
        <end position="317"/>
    </location>
</feature>
<feature type="compositionally biased region" description="Basic and acidic residues" evidence="1">
    <location>
        <begin position="331"/>
        <end position="344"/>
    </location>
</feature>
<proteinExistence type="predicted"/>
<gene>
    <name evidence="3" type="ORF">MAR_029564</name>
</gene>
<keyword evidence="2" id="KW-0472">Membrane</keyword>
<reference evidence="3" key="1">
    <citation type="submission" date="2022-11" db="EMBL/GenBank/DDBJ databases">
        <title>Centuries of genome instability and evolution in soft-shell clam transmissible cancer (bioRxiv).</title>
        <authorList>
            <person name="Hart S.F.M."/>
            <person name="Yonemitsu M.A."/>
            <person name="Giersch R.M."/>
            <person name="Beal B.F."/>
            <person name="Arriagada G."/>
            <person name="Davis B.W."/>
            <person name="Ostrander E.A."/>
            <person name="Goff S.P."/>
            <person name="Metzger M.J."/>
        </authorList>
    </citation>
    <scope>NUCLEOTIDE SEQUENCE</scope>
    <source>
        <strain evidence="3">MELC-2E11</strain>
        <tissue evidence="3">Siphon/mantle</tissue>
    </source>
</reference>
<accession>A0ABY7DK57</accession>
<protein>
    <submittedName>
        <fullName evidence="3">Uncharacterized protein</fullName>
    </submittedName>
</protein>
<sequence length="577" mass="64897">MALTTGELAAVISGSIGGLIIILASIALILYYCVRRSRKRRRADHKPFPHHHLTPDTSLSKTSLPRPGDPRDPRDARALQDPRIDPRLDPRIIDPRLPKVGSASLWFGNPSLYSATPSQAYQDMKRGKVGGRPPDQPLPGLQGPPGHMLYTGGNAGRGIYHSQQVASPMYEQEYRIPRSGSYMDLYSYPYNYDPYRDINNSRAVLVELPEKEEYYLDRYRERETRRTGKKVRRSQSDVTLHSTRRPKNRKQRGETPFDKTSTSRDSDDRGSREREGLRASRDSYERVEGRDRDSRERRGSRDWDGARKDRTTVVDVHKPKKQAPPPPQPKPRRDEVEAKARNFSDPELGESATDSAKLRAIERERERERERAREKKLERELDKVIEKDNRAFVPDEDLHGFHAEVTKKLENLKSGDGVPKSIDTTEGPVATSTGKHSRASRPTSAREQRRSRRSSNVTDADGKQPKGNTLGSIRQRSRVLYHGNIVDAFEFLDGYSDGEGTDFHGSGMSTPTPARDGIVRVPSHCGDVTVVGAEKQVDDILGLRLYGAAPGIVLPARVAQVVVVVKVEVTNQLLVLK</sequence>
<keyword evidence="2" id="KW-1133">Transmembrane helix</keyword>
<evidence type="ECO:0000313" key="3">
    <source>
        <dbReference type="EMBL" id="WAQ96874.1"/>
    </source>
</evidence>
<keyword evidence="4" id="KW-1185">Reference proteome</keyword>